<reference evidence="1" key="1">
    <citation type="submission" date="2018-05" db="EMBL/GenBank/DDBJ databases">
        <authorList>
            <person name="Lanie J.A."/>
            <person name="Ng W.-L."/>
            <person name="Kazmierczak K.M."/>
            <person name="Andrzejewski T.M."/>
            <person name="Davidsen T.M."/>
            <person name="Wayne K.J."/>
            <person name="Tettelin H."/>
            <person name="Glass J.I."/>
            <person name="Rusch D."/>
            <person name="Podicherti R."/>
            <person name="Tsui H.-C.T."/>
            <person name="Winkler M.E."/>
        </authorList>
    </citation>
    <scope>NUCLEOTIDE SEQUENCE</scope>
</reference>
<gene>
    <name evidence="1" type="ORF">METZ01_LOCUS367124</name>
</gene>
<organism evidence="1">
    <name type="scientific">marine metagenome</name>
    <dbReference type="NCBI Taxonomy" id="408172"/>
    <lineage>
        <taxon>unclassified sequences</taxon>
        <taxon>metagenomes</taxon>
        <taxon>ecological metagenomes</taxon>
    </lineage>
</organism>
<sequence length="67" mass="7117">MSVIFRPDGPELVLNPLVSTWGWSAEVKVGSFPSCQLSDLGDIGSDSVAINQVVRQSGVVCYTPAVH</sequence>
<dbReference type="EMBL" id="UINC01132142">
    <property type="protein sequence ID" value="SVD14270.1"/>
    <property type="molecule type" value="Genomic_DNA"/>
</dbReference>
<protein>
    <submittedName>
        <fullName evidence="1">Uncharacterized protein</fullName>
    </submittedName>
</protein>
<accession>A0A382SWE4</accession>
<proteinExistence type="predicted"/>
<name>A0A382SWE4_9ZZZZ</name>
<dbReference type="AlphaFoldDB" id="A0A382SWE4"/>
<evidence type="ECO:0000313" key="1">
    <source>
        <dbReference type="EMBL" id="SVD14270.1"/>
    </source>
</evidence>